<proteinExistence type="inferred from homology"/>
<sequence>MHRWEMKNIKLVIDLDNTLLDATTPHLKYYNQASGLNYTEEDVNDFYIYRLYNWNQEERDKVYNQYGYTIHGESIPYFQSIETLNQLFNQHHITIMTARPTQFQQVTIKWLENYGAKYHNLVFTESKYNEFRNIGADVLVDDAPHYAMEFSQKGTPVILFNQPYNNQINNSYIYRATNWKAVEEHINYLVDK</sequence>
<comment type="caution">
    <text evidence="5">The sequence shown here is derived from an EMBL/GenBank/DDBJ whole genome shotgun (WGS) entry which is preliminary data.</text>
</comment>
<dbReference type="EC" id="3.1.3.-" evidence="3"/>
<feature type="active site" description="Nucleophile" evidence="4">
    <location>
        <position position="14"/>
    </location>
</feature>
<dbReference type="InterPro" id="IPR023214">
    <property type="entry name" value="HAD_sf"/>
</dbReference>
<dbReference type="PANTHER" id="PTHR35134:SF2">
    <property type="entry name" value="NUCLEOTIDASE YQFW-RELATED"/>
    <property type="match status" value="1"/>
</dbReference>
<dbReference type="Gene3D" id="3.40.50.1000">
    <property type="entry name" value="HAD superfamily/HAD-like"/>
    <property type="match status" value="1"/>
</dbReference>
<dbReference type="InterPro" id="IPR010708">
    <property type="entry name" value="5'(3')-deoxyribonucleotidase"/>
</dbReference>
<dbReference type="GO" id="GO:0008253">
    <property type="term" value="F:5'-nucleotidase activity"/>
    <property type="evidence" value="ECO:0007669"/>
    <property type="project" value="InterPro"/>
</dbReference>
<dbReference type="AlphaFoldDB" id="A0A4Q9DE93"/>
<dbReference type="SUPFAM" id="SSF56784">
    <property type="entry name" value="HAD-like"/>
    <property type="match status" value="1"/>
</dbReference>
<gene>
    <name evidence="5" type="ORF">EYB31_39645</name>
</gene>
<dbReference type="Proteomes" id="UP000293142">
    <property type="component" value="Unassembled WGS sequence"/>
</dbReference>
<evidence type="ECO:0000313" key="5">
    <source>
        <dbReference type="EMBL" id="TBL67472.1"/>
    </source>
</evidence>
<evidence type="ECO:0000256" key="4">
    <source>
        <dbReference type="PIRSR" id="PIRSR610708-1"/>
    </source>
</evidence>
<dbReference type="InterPro" id="IPR009206">
    <property type="entry name" value="Nucleotidase_putative"/>
</dbReference>
<organism evidence="5 6">
    <name type="scientific">Paenibacillus thalictri</name>
    <dbReference type="NCBI Taxonomy" id="2527873"/>
    <lineage>
        <taxon>Bacteria</taxon>
        <taxon>Bacillati</taxon>
        <taxon>Bacillota</taxon>
        <taxon>Bacilli</taxon>
        <taxon>Bacillales</taxon>
        <taxon>Paenibacillaceae</taxon>
        <taxon>Paenibacillus</taxon>
    </lineage>
</organism>
<protein>
    <recommendedName>
        <fullName evidence="3">Nucleotidase</fullName>
        <ecNumber evidence="3">3.1.3.-</ecNumber>
    </recommendedName>
</protein>
<evidence type="ECO:0000256" key="2">
    <source>
        <dbReference type="ARBA" id="ARBA00022801"/>
    </source>
</evidence>
<evidence type="ECO:0000256" key="1">
    <source>
        <dbReference type="ARBA" id="ARBA00009589"/>
    </source>
</evidence>
<dbReference type="InterPro" id="IPR052419">
    <property type="entry name" value="5_3-deoxyribonucleotidase-like"/>
</dbReference>
<dbReference type="PIRSF" id="PIRSF021362">
    <property type="entry name" value="UCP021362_HAD"/>
    <property type="match status" value="1"/>
</dbReference>
<keyword evidence="6" id="KW-1185">Reference proteome</keyword>
<dbReference type="PANTHER" id="PTHR35134">
    <property type="entry name" value="NUCLEOTIDASE YQFW-RELATED"/>
    <property type="match status" value="1"/>
</dbReference>
<reference evidence="5 6" key="1">
    <citation type="submission" date="2019-02" db="EMBL/GenBank/DDBJ databases">
        <title>Paenibacillus sp. nov., isolated from surface-sterilized tissue of Thalictrum simplex L.</title>
        <authorList>
            <person name="Tuo L."/>
        </authorList>
    </citation>
    <scope>NUCLEOTIDE SEQUENCE [LARGE SCALE GENOMIC DNA]</scope>
    <source>
        <strain evidence="5 6">N2SHLJ1</strain>
    </source>
</reference>
<name>A0A4Q9DE93_9BACL</name>
<feature type="active site" description="Proton donor" evidence="4">
    <location>
        <position position="16"/>
    </location>
</feature>
<dbReference type="GO" id="GO:0009264">
    <property type="term" value="P:deoxyribonucleotide catabolic process"/>
    <property type="evidence" value="ECO:0007669"/>
    <property type="project" value="InterPro"/>
</dbReference>
<comment type="similarity">
    <text evidence="1 3">Belongs to the 5'(3')-deoxyribonucleotidase family.</text>
</comment>
<evidence type="ECO:0000313" key="6">
    <source>
        <dbReference type="Proteomes" id="UP000293142"/>
    </source>
</evidence>
<dbReference type="Pfam" id="PF06941">
    <property type="entry name" value="NT5C"/>
    <property type="match status" value="1"/>
</dbReference>
<keyword evidence="2 3" id="KW-0378">Hydrolase</keyword>
<dbReference type="OrthoDB" id="278110at2"/>
<evidence type="ECO:0000256" key="3">
    <source>
        <dbReference type="PIRNR" id="PIRNR021362"/>
    </source>
</evidence>
<dbReference type="InterPro" id="IPR036412">
    <property type="entry name" value="HAD-like_sf"/>
</dbReference>
<dbReference type="EMBL" id="SIRE01000058">
    <property type="protein sequence ID" value="TBL67472.1"/>
    <property type="molecule type" value="Genomic_DNA"/>
</dbReference>
<accession>A0A4Q9DE93</accession>